<evidence type="ECO:0000256" key="2">
    <source>
        <dbReference type="ARBA" id="ARBA00004651"/>
    </source>
</evidence>
<comment type="catalytic activity">
    <reaction evidence="1">
        <text>ATP + protein L-histidine = ADP + protein N-phospho-L-histidine.</text>
        <dbReference type="EC" id="2.7.13.3"/>
    </reaction>
</comment>
<keyword evidence="6" id="KW-0808">Transferase</keyword>
<keyword evidence="9" id="KW-0418">Kinase</keyword>
<keyword evidence="18" id="KW-1185">Reference proteome</keyword>
<dbReference type="PRINTS" id="PR00344">
    <property type="entry name" value="BCTRLSENSOR"/>
</dbReference>
<name>A0A2K2FR17_9CLOT</name>
<evidence type="ECO:0000256" key="1">
    <source>
        <dbReference type="ARBA" id="ARBA00000085"/>
    </source>
</evidence>
<dbReference type="PANTHER" id="PTHR34220:SF11">
    <property type="entry name" value="SENSOR PROTEIN KINASE HPTS"/>
    <property type="match status" value="1"/>
</dbReference>
<evidence type="ECO:0000259" key="15">
    <source>
        <dbReference type="PROSITE" id="PS50109"/>
    </source>
</evidence>
<dbReference type="Pfam" id="PF02518">
    <property type="entry name" value="HATPase_c"/>
    <property type="match status" value="1"/>
</dbReference>
<feature type="transmembrane region" description="Helical" evidence="14">
    <location>
        <begin position="14"/>
        <end position="34"/>
    </location>
</feature>
<dbReference type="InterPro" id="IPR003594">
    <property type="entry name" value="HATPase_dom"/>
</dbReference>
<dbReference type="KEGG" id="cthd:CDO33_11050"/>
<dbReference type="PROSITE" id="PS50109">
    <property type="entry name" value="HIS_KIN"/>
    <property type="match status" value="1"/>
</dbReference>
<protein>
    <recommendedName>
        <fullName evidence="3">histidine kinase</fullName>
        <ecNumber evidence="3">2.7.13.3</ecNumber>
    </recommendedName>
</protein>
<evidence type="ECO:0000256" key="4">
    <source>
        <dbReference type="ARBA" id="ARBA00022475"/>
    </source>
</evidence>
<dbReference type="Gene3D" id="3.30.450.20">
    <property type="entry name" value="PAS domain"/>
    <property type="match status" value="1"/>
</dbReference>
<dbReference type="SMART" id="SM00387">
    <property type="entry name" value="HATPase_c"/>
    <property type="match status" value="1"/>
</dbReference>
<dbReference type="GO" id="GO:0005524">
    <property type="term" value="F:ATP binding"/>
    <property type="evidence" value="ECO:0007669"/>
    <property type="project" value="UniProtKB-KW"/>
</dbReference>
<dbReference type="InterPro" id="IPR036890">
    <property type="entry name" value="HATPase_C_sf"/>
</dbReference>
<reference evidence="17 18" key="1">
    <citation type="submission" date="2017-06" db="EMBL/GenBank/DDBJ databases">
        <title>Investigating the central metabolism of Clostridium thermosuccinogenes.</title>
        <authorList>
            <person name="Koendjbiharie J.G."/>
            <person name="van Kranenburg R."/>
        </authorList>
    </citation>
    <scope>NUCLEOTIDE SEQUENCE [LARGE SCALE GENOMIC DNA]</scope>
    <source>
        <strain evidence="17 18">DSM 5806</strain>
    </source>
</reference>
<dbReference type="PANTHER" id="PTHR34220">
    <property type="entry name" value="SENSOR HISTIDINE KINASE YPDA"/>
    <property type="match status" value="1"/>
</dbReference>
<dbReference type="Gene3D" id="1.10.8.500">
    <property type="entry name" value="HAMP domain in histidine kinase"/>
    <property type="match status" value="1"/>
</dbReference>
<dbReference type="CDD" id="cd06225">
    <property type="entry name" value="HAMP"/>
    <property type="match status" value="1"/>
</dbReference>
<dbReference type="PROSITE" id="PS50885">
    <property type="entry name" value="HAMP"/>
    <property type="match status" value="1"/>
</dbReference>
<dbReference type="GO" id="GO:0000155">
    <property type="term" value="F:phosphorelay sensor kinase activity"/>
    <property type="evidence" value="ECO:0007669"/>
    <property type="project" value="InterPro"/>
</dbReference>
<evidence type="ECO:0000256" key="3">
    <source>
        <dbReference type="ARBA" id="ARBA00012438"/>
    </source>
</evidence>
<dbReference type="EC" id="2.7.13.3" evidence="3"/>
<dbReference type="InterPro" id="IPR050640">
    <property type="entry name" value="Bact_2-comp_sensor_kinase"/>
</dbReference>
<evidence type="ECO:0000256" key="8">
    <source>
        <dbReference type="ARBA" id="ARBA00022741"/>
    </source>
</evidence>
<dbReference type="InterPro" id="IPR003660">
    <property type="entry name" value="HAMP_dom"/>
</dbReference>
<keyword evidence="7 14" id="KW-0812">Transmembrane</keyword>
<dbReference type="EMBL" id="NIOJ01000003">
    <property type="protein sequence ID" value="PNU01204.1"/>
    <property type="molecule type" value="Genomic_DNA"/>
</dbReference>
<comment type="subcellular location">
    <subcellularLocation>
        <location evidence="2">Cell membrane</location>
        <topology evidence="2">Multi-pass membrane protein</topology>
    </subcellularLocation>
</comment>
<dbReference type="SUPFAM" id="SSF55874">
    <property type="entry name" value="ATPase domain of HSP90 chaperone/DNA topoisomerase II/histidine kinase"/>
    <property type="match status" value="1"/>
</dbReference>
<evidence type="ECO:0000259" key="16">
    <source>
        <dbReference type="PROSITE" id="PS50885"/>
    </source>
</evidence>
<evidence type="ECO:0000256" key="9">
    <source>
        <dbReference type="ARBA" id="ARBA00022777"/>
    </source>
</evidence>
<keyword evidence="13 14" id="KW-0472">Membrane</keyword>
<evidence type="ECO:0000256" key="5">
    <source>
        <dbReference type="ARBA" id="ARBA00022553"/>
    </source>
</evidence>
<keyword evidence="10" id="KW-0067">ATP-binding</keyword>
<feature type="domain" description="Histidine kinase" evidence="15">
    <location>
        <begin position="409"/>
        <end position="599"/>
    </location>
</feature>
<sequence length="599" mass="68419">MLKLISSLTIRSKLIIVLVLCMVMLSFSVAYRLFSFYIEDMAESTSKNVYSIVQRSNELIEAELNRIEDASHILLSNQRCYDVFSTINQMSTSEIMMAERVVEEELGKQFSLIDKVYQTILYSPGWIFGQNSTQIILGTEQVRKSGFLGISSESGGAVKWIGGYDFGKRFDSKFLMTKENYDYRYPITMIRSMNFQYSKNGIRYTLPEDVEPPVLMVFMTEKALRQMYDHNGIETFIMDEDGIVISSNSNRFSIASMSPPEVCNFLGSSGYVNINFLDEDTLLCYDTITSTGWTMVMMVPMRALMEDMRNEIIDLLKKMIIVILITSVIIAVLLSNTITKPIAVLVRSARRIAKGEFTADTPVPKGGDFKTLAETFNYMETEIMNLIEKNYIISLREKDTQIMALSLQINPHFLYNTLNTINMLAIQDGNEKISDLIVSLSEMLHYTFKNTEEKILLSDELRWIQNYSRIMSARFTGKFTMQIDIPDELLIYKVPKFFLQPLVENSIIHGFAELTEGGVIHISLEKKEDTLNFIISDNGKGMTQEDIENSVFRASQDKGIGISNVHRRLTLIYGERYHVHVESTLGKGTSFYLTIPCEL</sequence>
<accession>A0A2K2FR17</accession>
<evidence type="ECO:0000256" key="7">
    <source>
        <dbReference type="ARBA" id="ARBA00022692"/>
    </source>
</evidence>
<evidence type="ECO:0000256" key="12">
    <source>
        <dbReference type="ARBA" id="ARBA00023012"/>
    </source>
</evidence>
<evidence type="ECO:0000256" key="6">
    <source>
        <dbReference type="ARBA" id="ARBA00022679"/>
    </source>
</evidence>
<dbReference type="SMART" id="SM00304">
    <property type="entry name" value="HAMP"/>
    <property type="match status" value="1"/>
</dbReference>
<gene>
    <name evidence="17" type="ORF">CDQ84_02130</name>
</gene>
<keyword evidence="11 14" id="KW-1133">Transmembrane helix</keyword>
<evidence type="ECO:0000313" key="17">
    <source>
        <dbReference type="EMBL" id="PNU01204.1"/>
    </source>
</evidence>
<comment type="caution">
    <text evidence="17">The sequence shown here is derived from an EMBL/GenBank/DDBJ whole genome shotgun (WGS) entry which is preliminary data.</text>
</comment>
<evidence type="ECO:0000256" key="14">
    <source>
        <dbReference type="SAM" id="Phobius"/>
    </source>
</evidence>
<organism evidence="17 18">
    <name type="scientific">Clostridium thermosuccinogenes</name>
    <dbReference type="NCBI Taxonomy" id="84032"/>
    <lineage>
        <taxon>Bacteria</taxon>
        <taxon>Bacillati</taxon>
        <taxon>Bacillota</taxon>
        <taxon>Clostridia</taxon>
        <taxon>Eubacteriales</taxon>
        <taxon>Clostridiaceae</taxon>
        <taxon>Clostridium</taxon>
    </lineage>
</organism>
<proteinExistence type="predicted"/>
<evidence type="ECO:0000256" key="11">
    <source>
        <dbReference type="ARBA" id="ARBA00022989"/>
    </source>
</evidence>
<dbReference type="OrthoDB" id="9809348at2"/>
<evidence type="ECO:0000256" key="13">
    <source>
        <dbReference type="ARBA" id="ARBA00023136"/>
    </source>
</evidence>
<dbReference type="GO" id="GO:0005886">
    <property type="term" value="C:plasma membrane"/>
    <property type="evidence" value="ECO:0007669"/>
    <property type="project" value="UniProtKB-SubCell"/>
</dbReference>
<dbReference type="InterPro" id="IPR010559">
    <property type="entry name" value="Sig_transdc_His_kin_internal"/>
</dbReference>
<keyword evidence="5" id="KW-0597">Phosphoprotein</keyword>
<dbReference type="SUPFAM" id="SSF158472">
    <property type="entry name" value="HAMP domain-like"/>
    <property type="match status" value="1"/>
</dbReference>
<dbReference type="InterPro" id="IPR004358">
    <property type="entry name" value="Sig_transdc_His_kin-like_C"/>
</dbReference>
<dbReference type="InterPro" id="IPR005467">
    <property type="entry name" value="His_kinase_dom"/>
</dbReference>
<feature type="transmembrane region" description="Helical" evidence="14">
    <location>
        <begin position="315"/>
        <end position="334"/>
    </location>
</feature>
<keyword evidence="12" id="KW-0902">Two-component regulatory system</keyword>
<dbReference type="Gene3D" id="3.30.565.10">
    <property type="entry name" value="Histidine kinase-like ATPase, C-terminal domain"/>
    <property type="match status" value="1"/>
</dbReference>
<dbReference type="Proteomes" id="UP000236151">
    <property type="component" value="Unassembled WGS sequence"/>
</dbReference>
<keyword evidence="8" id="KW-0547">Nucleotide-binding</keyword>
<feature type="domain" description="HAMP" evidence="16">
    <location>
        <begin position="336"/>
        <end position="388"/>
    </location>
</feature>
<evidence type="ECO:0000313" key="18">
    <source>
        <dbReference type="Proteomes" id="UP000236151"/>
    </source>
</evidence>
<keyword evidence="4" id="KW-1003">Cell membrane</keyword>
<dbReference type="Pfam" id="PF06580">
    <property type="entry name" value="His_kinase"/>
    <property type="match status" value="1"/>
</dbReference>
<evidence type="ECO:0000256" key="10">
    <source>
        <dbReference type="ARBA" id="ARBA00022840"/>
    </source>
</evidence>
<dbReference type="Pfam" id="PF00672">
    <property type="entry name" value="HAMP"/>
    <property type="match status" value="1"/>
</dbReference>
<dbReference type="AlphaFoldDB" id="A0A2K2FR17"/>
<dbReference type="RefSeq" id="WP_103080062.1">
    <property type="nucleotide sequence ID" value="NZ_CP021850.1"/>
</dbReference>